<dbReference type="EMBL" id="JADGKB010000009">
    <property type="protein sequence ID" value="KAJ3260819.1"/>
    <property type="molecule type" value="Genomic_DNA"/>
</dbReference>
<dbReference type="Gene3D" id="3.30.70.330">
    <property type="match status" value="1"/>
</dbReference>
<dbReference type="Pfam" id="PF08662">
    <property type="entry name" value="eIF2A"/>
    <property type="match status" value="1"/>
</dbReference>
<dbReference type="HAMAP" id="MF_03001">
    <property type="entry name" value="eIF3b"/>
    <property type="match status" value="1"/>
</dbReference>
<dbReference type="PIRSF" id="PIRSF036424">
    <property type="entry name" value="eIF3b"/>
    <property type="match status" value="1"/>
</dbReference>
<dbReference type="InterPro" id="IPR013979">
    <property type="entry name" value="TIF_beta_prop-like"/>
</dbReference>
<keyword evidence="10" id="KW-1185">Reference proteome</keyword>
<dbReference type="PROSITE" id="PS50102">
    <property type="entry name" value="RRM"/>
    <property type="match status" value="1"/>
</dbReference>
<dbReference type="GO" id="GO:0001732">
    <property type="term" value="P:formation of cytoplasmic translation initiation complex"/>
    <property type="evidence" value="ECO:0007669"/>
    <property type="project" value="UniProtKB-UniRule"/>
</dbReference>
<evidence type="ECO:0000256" key="6">
    <source>
        <dbReference type="HAMAP-Rule" id="MF_03001"/>
    </source>
</evidence>
<dbReference type="GO" id="GO:0005852">
    <property type="term" value="C:eukaryotic translation initiation factor 3 complex"/>
    <property type="evidence" value="ECO:0007669"/>
    <property type="project" value="UniProtKB-UniRule"/>
</dbReference>
<comment type="function">
    <text evidence="6">RNA-binding component of the eukaryotic translation initiation factor 3 (eIF-3) complex, which is involved in protein synthesis of a specialized repertoire of mRNAs and, together with other initiation factors, stimulates binding of mRNA and methionyl-tRNAi to the 40S ribosome. The eIF-3 complex specifically targets and initiates translation of a subset of mRNAs involved in cell proliferation.</text>
</comment>
<keyword evidence="4 6" id="KW-0694">RNA-binding</keyword>
<dbReference type="SMART" id="SM00360">
    <property type="entry name" value="RRM"/>
    <property type="match status" value="1"/>
</dbReference>
<evidence type="ECO:0000256" key="2">
    <source>
        <dbReference type="ARBA" id="ARBA00022490"/>
    </source>
</evidence>
<protein>
    <recommendedName>
        <fullName evidence="6">Eukaryotic translation initiation factor 3 subunit B</fullName>
        <shortName evidence="6">eIF3b</shortName>
    </recommendedName>
    <alternativeName>
        <fullName evidence="6">Eukaryotic translation initiation factor 3 90 kDa subunit homolog</fullName>
        <shortName evidence="6">eIF3 p90</shortName>
    </alternativeName>
    <alternativeName>
        <fullName evidence="6">Translation initiation factor eIF3, p90 subunit homolog</fullName>
    </alternativeName>
</protein>
<reference evidence="9" key="1">
    <citation type="submission" date="2020-05" db="EMBL/GenBank/DDBJ databases">
        <title>Phylogenomic resolution of chytrid fungi.</title>
        <authorList>
            <person name="Stajich J.E."/>
            <person name="Amses K."/>
            <person name="Simmons R."/>
            <person name="Seto K."/>
            <person name="Myers J."/>
            <person name="Bonds A."/>
            <person name="Quandt C.A."/>
            <person name="Barry K."/>
            <person name="Liu P."/>
            <person name="Grigoriev I."/>
            <person name="Longcore J.E."/>
            <person name="James T.Y."/>
        </authorList>
    </citation>
    <scope>NUCLEOTIDE SEQUENCE</scope>
    <source>
        <strain evidence="9">PLAUS21</strain>
    </source>
</reference>
<organism evidence="9 10">
    <name type="scientific">Boothiomyces macroporosus</name>
    <dbReference type="NCBI Taxonomy" id="261099"/>
    <lineage>
        <taxon>Eukaryota</taxon>
        <taxon>Fungi</taxon>
        <taxon>Fungi incertae sedis</taxon>
        <taxon>Chytridiomycota</taxon>
        <taxon>Chytridiomycota incertae sedis</taxon>
        <taxon>Chytridiomycetes</taxon>
        <taxon>Rhizophydiales</taxon>
        <taxon>Terramycetaceae</taxon>
        <taxon>Boothiomyces</taxon>
    </lineage>
</organism>
<dbReference type="PANTHER" id="PTHR14068">
    <property type="entry name" value="EUKARYOTIC TRANSLATION INITIATION FACTOR 3 EIF3 -RELATED"/>
    <property type="match status" value="1"/>
</dbReference>
<dbReference type="AlphaFoldDB" id="A0AAD5UMX7"/>
<dbReference type="GO" id="GO:0003723">
    <property type="term" value="F:RNA binding"/>
    <property type="evidence" value="ECO:0007669"/>
    <property type="project" value="UniProtKB-UniRule"/>
</dbReference>
<dbReference type="InterPro" id="IPR015943">
    <property type="entry name" value="WD40/YVTN_repeat-like_dom_sf"/>
</dbReference>
<dbReference type="SUPFAM" id="SSF69322">
    <property type="entry name" value="Tricorn protease domain 2"/>
    <property type="match status" value="1"/>
</dbReference>
<dbReference type="PANTHER" id="PTHR14068:SF0">
    <property type="entry name" value="EUKARYOTIC TRANSLATION INITIATION FACTOR 3 SUBUNIT B"/>
    <property type="match status" value="1"/>
</dbReference>
<evidence type="ECO:0000256" key="5">
    <source>
        <dbReference type="ARBA" id="ARBA00022917"/>
    </source>
</evidence>
<evidence type="ECO:0000259" key="8">
    <source>
        <dbReference type="PROSITE" id="PS50102"/>
    </source>
</evidence>
<dbReference type="InterPro" id="IPR011400">
    <property type="entry name" value="EIF3B"/>
</dbReference>
<dbReference type="GO" id="GO:0033290">
    <property type="term" value="C:eukaryotic 48S preinitiation complex"/>
    <property type="evidence" value="ECO:0007669"/>
    <property type="project" value="UniProtKB-UniRule"/>
</dbReference>
<evidence type="ECO:0000313" key="9">
    <source>
        <dbReference type="EMBL" id="KAJ3260819.1"/>
    </source>
</evidence>
<evidence type="ECO:0000313" key="10">
    <source>
        <dbReference type="Proteomes" id="UP001210925"/>
    </source>
</evidence>
<dbReference type="GO" id="GO:0016282">
    <property type="term" value="C:eukaryotic 43S preinitiation complex"/>
    <property type="evidence" value="ECO:0007669"/>
    <property type="project" value="UniProtKB-UniRule"/>
</dbReference>
<keyword evidence="3 6" id="KW-0396">Initiation factor</keyword>
<dbReference type="Proteomes" id="UP001210925">
    <property type="component" value="Unassembled WGS sequence"/>
</dbReference>
<comment type="similarity">
    <text evidence="6 7">Belongs to the eIF-3 subunit B family.</text>
</comment>
<keyword evidence="2 6" id="KW-0963">Cytoplasm</keyword>
<comment type="subcellular location">
    <subcellularLocation>
        <location evidence="1 6 7">Cytoplasm</location>
    </subcellularLocation>
</comment>
<dbReference type="CDD" id="cd12278">
    <property type="entry name" value="RRM_eIF3B"/>
    <property type="match status" value="1"/>
</dbReference>
<comment type="function">
    <text evidence="7">Component of the eukaryotic translation initiation factor 3 (eIF-3) complex, which is involved in protein synthesis and, together with other initiation factors, stimulates binding of mRNA and methionyl-tRNAi to the 40S ribosome.</text>
</comment>
<dbReference type="SUPFAM" id="SSF54928">
    <property type="entry name" value="RNA-binding domain, RBD"/>
    <property type="match status" value="1"/>
</dbReference>
<accession>A0AAD5UMX7</accession>
<keyword evidence="5 6" id="KW-0648">Protein biosynthesis</keyword>
<proteinExistence type="inferred from homology"/>
<feature type="domain" description="RRM" evidence="8">
    <location>
        <begin position="26"/>
        <end position="112"/>
    </location>
</feature>
<sequence length="670" mass="76660">MEEDYGLDFSDIEAQYAVQVPNTFDNIVVVDNVPVVDEAKEEKLLKVIRKIFSSAGTIKPDGITMPKNPNGKSKGFLFMEFESAADAQKAIATLDGYKMDKAHVLVVSKFDDIETFAEMSDEFEEVQVEPYVEKEHLKSWLSDPKARDQFAIMKGDEVGIYFNNKSESPDRCQSKSNWSDLFISWSSYGSYFVTIHKQGIALWGGPSWQKINRFPHPNVTMVDFSPKENYVMTWSPDAFKTPDGQLHNICIWDVKTATLLRSFPTPATKEKAGKENIFFKWSFDDKYVAKMTPGAQGAISVYELPSMGLLDKKSFKVENLMDFYWSPTENVLSYWTPEIGNIPARVTIVSVPSRNIVRTKNFFNVIACKLYWQSNGEYLLVKVDRNKTKTTTITSFEVFRMKEKDIPVDVVELKVSEELIELYWEPKGNKFAILTAENNNQTLNFYEVQPKSAATTSAVGVKQLKQVDAKNISSVCWSPKGRFCVLAGLKGMAGTLEFWDTEDFTKLGAGEHYMCTDIEWDPTGRYVVTSVSYWRVQNDTGLIMWTLAGQELTKQYITGFKQFAWRPRPPTLLSAEDQKKLKKNLKEYSKQFDEEDALESNKASADVQEKRRAQWEEYKALLAKFRAIKESEREERIAIYGFDPEAVNEDVEEVEETIEVVLEESEEIIE</sequence>
<evidence type="ECO:0000256" key="7">
    <source>
        <dbReference type="PIRNR" id="PIRNR036424"/>
    </source>
</evidence>
<evidence type="ECO:0000256" key="3">
    <source>
        <dbReference type="ARBA" id="ARBA00022540"/>
    </source>
</evidence>
<comment type="subunit">
    <text evidence="6 7">Component of the eukaryotic translation initiation factor 3 (eIF-3) complex.</text>
</comment>
<dbReference type="InterPro" id="IPR012677">
    <property type="entry name" value="Nucleotide-bd_a/b_plait_sf"/>
</dbReference>
<comment type="caution">
    <text evidence="9">The sequence shown here is derived from an EMBL/GenBank/DDBJ whole genome shotgun (WGS) entry which is preliminary data.</text>
</comment>
<dbReference type="InterPro" id="IPR035979">
    <property type="entry name" value="RBD_domain_sf"/>
</dbReference>
<dbReference type="Pfam" id="PF00076">
    <property type="entry name" value="RRM_1"/>
    <property type="match status" value="1"/>
</dbReference>
<gene>
    <name evidence="6 9" type="primary">PRT1</name>
    <name evidence="9" type="ORF">HK103_007382</name>
</gene>
<dbReference type="Gene3D" id="2.130.10.10">
    <property type="entry name" value="YVTN repeat-like/Quinoprotein amine dehydrogenase"/>
    <property type="match status" value="2"/>
</dbReference>
<dbReference type="InterPro" id="IPR034363">
    <property type="entry name" value="eIF3B_RRM"/>
</dbReference>
<dbReference type="GO" id="GO:0031369">
    <property type="term" value="F:translation initiation factor binding"/>
    <property type="evidence" value="ECO:0007669"/>
    <property type="project" value="InterPro"/>
</dbReference>
<dbReference type="FunFam" id="3.30.70.330:FF:000235">
    <property type="entry name" value="Eukaryotic translation initiation factor 3 subunit B"/>
    <property type="match status" value="1"/>
</dbReference>
<name>A0AAD5UMX7_9FUNG</name>
<evidence type="ECO:0000256" key="4">
    <source>
        <dbReference type="ARBA" id="ARBA00022884"/>
    </source>
</evidence>
<evidence type="ECO:0000256" key="1">
    <source>
        <dbReference type="ARBA" id="ARBA00004496"/>
    </source>
</evidence>
<dbReference type="GO" id="GO:0003743">
    <property type="term" value="F:translation initiation factor activity"/>
    <property type="evidence" value="ECO:0007669"/>
    <property type="project" value="UniProtKB-UniRule"/>
</dbReference>
<dbReference type="InterPro" id="IPR000504">
    <property type="entry name" value="RRM_dom"/>
</dbReference>